<organism evidence="2 3">
    <name type="scientific">Candidatus Bacteroides intestinavium</name>
    <dbReference type="NCBI Taxonomy" id="2838469"/>
    <lineage>
        <taxon>Bacteria</taxon>
        <taxon>Pseudomonadati</taxon>
        <taxon>Bacteroidota</taxon>
        <taxon>Bacteroidia</taxon>
        <taxon>Bacteroidales</taxon>
        <taxon>Bacteroidaceae</taxon>
        <taxon>Bacteroides</taxon>
    </lineage>
</organism>
<evidence type="ECO:0000313" key="2">
    <source>
        <dbReference type="EMBL" id="HJA82667.1"/>
    </source>
</evidence>
<keyword evidence="1" id="KW-1133">Transmembrane helix</keyword>
<dbReference type="EMBL" id="DWZE01000020">
    <property type="protein sequence ID" value="HJA82667.1"/>
    <property type="molecule type" value="Genomic_DNA"/>
</dbReference>
<feature type="transmembrane region" description="Helical" evidence="1">
    <location>
        <begin position="162"/>
        <end position="179"/>
    </location>
</feature>
<name>A0A9D2KRW3_9BACE</name>
<evidence type="ECO:0008006" key="4">
    <source>
        <dbReference type="Google" id="ProtNLM"/>
    </source>
</evidence>
<accession>A0A9D2KRW3</accession>
<reference evidence="2" key="1">
    <citation type="journal article" date="2021" name="PeerJ">
        <title>Extensive microbial diversity within the chicken gut microbiome revealed by metagenomics and culture.</title>
        <authorList>
            <person name="Gilroy R."/>
            <person name="Ravi A."/>
            <person name="Getino M."/>
            <person name="Pursley I."/>
            <person name="Horton D.L."/>
            <person name="Alikhan N.F."/>
            <person name="Baker D."/>
            <person name="Gharbi K."/>
            <person name="Hall N."/>
            <person name="Watson M."/>
            <person name="Adriaenssens E.M."/>
            <person name="Foster-Nyarko E."/>
            <person name="Jarju S."/>
            <person name="Secka A."/>
            <person name="Antonio M."/>
            <person name="Oren A."/>
            <person name="Chaudhuri R.R."/>
            <person name="La Ragione R."/>
            <person name="Hildebrand F."/>
            <person name="Pallen M.J."/>
        </authorList>
    </citation>
    <scope>NUCLEOTIDE SEQUENCE</scope>
    <source>
        <strain evidence="2">ChiHecec1B25-7008</strain>
    </source>
</reference>
<dbReference type="AlphaFoldDB" id="A0A9D2KRW3"/>
<evidence type="ECO:0000256" key="1">
    <source>
        <dbReference type="SAM" id="Phobius"/>
    </source>
</evidence>
<feature type="transmembrane region" description="Helical" evidence="1">
    <location>
        <begin position="12"/>
        <end position="29"/>
    </location>
</feature>
<dbReference type="Proteomes" id="UP000823860">
    <property type="component" value="Unassembled WGS sequence"/>
</dbReference>
<sequence>MNHQPVLPHRYNLSLGYLPGAVAVLTGLFTSPETALYAGTGTGLLFILACWQNRPLLLYTTTAVLSLLLFLPLSWTETSLPLFVEGSIFIPALGLLLFGRSWTRLLLDKRRHRLVQSIEAAIVSARILFILVLTHGLIALLTLLLAPAFARTSTFLTQDVPLGVLILPILLNQIGICYFNKHLKRKGFVPVVNAQGKVIGRRPLLPGILHDDREAIYPVVRIAITAYNMLYLAPRPETTLDEPGKNDLPLEGYLIYGENISQAARRILHGLLPEASLQNLHYHFKYYYRDDTTRWLVFLCTFELENDDVLRGKGKLWTFRQIKQNLGKNYFSKFLEHEYEPLKDLIGTREKYKES</sequence>
<gene>
    <name evidence="2" type="ORF">H9785_01645</name>
</gene>
<keyword evidence="1" id="KW-0472">Membrane</keyword>
<evidence type="ECO:0000313" key="3">
    <source>
        <dbReference type="Proteomes" id="UP000823860"/>
    </source>
</evidence>
<feature type="transmembrane region" description="Helical" evidence="1">
    <location>
        <begin position="88"/>
        <end position="107"/>
    </location>
</feature>
<keyword evidence="1" id="KW-0812">Transmembrane</keyword>
<feature type="transmembrane region" description="Helical" evidence="1">
    <location>
        <begin position="35"/>
        <end position="51"/>
    </location>
</feature>
<proteinExistence type="predicted"/>
<feature type="transmembrane region" description="Helical" evidence="1">
    <location>
        <begin position="56"/>
        <end position="76"/>
    </location>
</feature>
<reference evidence="2" key="2">
    <citation type="submission" date="2021-04" db="EMBL/GenBank/DDBJ databases">
        <authorList>
            <person name="Gilroy R."/>
        </authorList>
    </citation>
    <scope>NUCLEOTIDE SEQUENCE</scope>
    <source>
        <strain evidence="2">ChiHecec1B25-7008</strain>
    </source>
</reference>
<feature type="transmembrane region" description="Helical" evidence="1">
    <location>
        <begin position="127"/>
        <end position="150"/>
    </location>
</feature>
<comment type="caution">
    <text evidence="2">The sequence shown here is derived from an EMBL/GenBank/DDBJ whole genome shotgun (WGS) entry which is preliminary data.</text>
</comment>
<protein>
    <recommendedName>
        <fullName evidence="4">Transmembrane protein</fullName>
    </recommendedName>
</protein>